<dbReference type="GO" id="GO:0102130">
    <property type="term" value="F:malonyl-CoA methyltransferase activity"/>
    <property type="evidence" value="ECO:0007669"/>
    <property type="project" value="UniProtKB-EC"/>
</dbReference>
<evidence type="ECO:0000256" key="6">
    <source>
        <dbReference type="ARBA" id="ARBA00022691"/>
    </source>
</evidence>
<feature type="domain" description="Methyltransferase type 11" evidence="9">
    <location>
        <begin position="56"/>
        <end position="152"/>
    </location>
</feature>
<dbReference type="AlphaFoldDB" id="A0A557RN77"/>
<evidence type="ECO:0000256" key="4">
    <source>
        <dbReference type="ARBA" id="ARBA00022603"/>
    </source>
</evidence>
<dbReference type="GO" id="GO:0010340">
    <property type="term" value="F:carboxyl-O-methyltransferase activity"/>
    <property type="evidence" value="ECO:0007669"/>
    <property type="project" value="UniProtKB-UniRule"/>
</dbReference>
<comment type="similarity">
    <text evidence="8">Belongs to the methyltransferase superfamily.</text>
</comment>
<comment type="function">
    <text evidence="8">Converts the free carboxyl group of a malonyl-thioester to its methyl ester by transfer of a methyl group from S-adenosyl-L-methionine (SAM). It allows to synthesize pimeloyl-ACP via the fatty acid synthetic pathway.</text>
</comment>
<dbReference type="UniPathway" id="UPA00078"/>
<keyword evidence="4 8" id="KW-0489">Methyltransferase</keyword>
<evidence type="ECO:0000313" key="11">
    <source>
        <dbReference type="Proteomes" id="UP000316688"/>
    </source>
</evidence>
<dbReference type="CDD" id="cd02440">
    <property type="entry name" value="AdoMet_MTases"/>
    <property type="match status" value="1"/>
</dbReference>
<keyword evidence="5 8" id="KW-0808">Transferase</keyword>
<dbReference type="RefSeq" id="WP_144347090.1">
    <property type="nucleotide sequence ID" value="NZ_VMKP01000001.1"/>
</dbReference>
<evidence type="ECO:0000256" key="3">
    <source>
        <dbReference type="ARBA" id="ARBA00012327"/>
    </source>
</evidence>
<dbReference type="Gene3D" id="3.40.50.150">
    <property type="entry name" value="Vaccinia Virus protein VP39"/>
    <property type="match status" value="1"/>
</dbReference>
<dbReference type="InterPro" id="IPR050602">
    <property type="entry name" value="Malonyl-ACP_OMT"/>
</dbReference>
<keyword evidence="6 8" id="KW-0949">S-adenosyl-L-methionine</keyword>
<comment type="pathway">
    <text evidence="2 8">Cofactor biosynthesis; biotin biosynthesis.</text>
</comment>
<dbReference type="GO" id="GO:0008757">
    <property type="term" value="F:S-adenosylmethionine-dependent methyltransferase activity"/>
    <property type="evidence" value="ECO:0007669"/>
    <property type="project" value="InterPro"/>
</dbReference>
<dbReference type="GO" id="GO:0009102">
    <property type="term" value="P:biotin biosynthetic process"/>
    <property type="evidence" value="ECO:0007669"/>
    <property type="project" value="UniProtKB-UniRule"/>
</dbReference>
<dbReference type="InterPro" id="IPR013216">
    <property type="entry name" value="Methyltransf_11"/>
</dbReference>
<accession>A0A557RN77</accession>
<evidence type="ECO:0000256" key="5">
    <source>
        <dbReference type="ARBA" id="ARBA00022679"/>
    </source>
</evidence>
<name>A0A557RN77_9GAMM</name>
<organism evidence="10 11">
    <name type="scientific">Spiribacter aquaticus</name>
    <dbReference type="NCBI Taxonomy" id="1935996"/>
    <lineage>
        <taxon>Bacteria</taxon>
        <taxon>Pseudomonadati</taxon>
        <taxon>Pseudomonadota</taxon>
        <taxon>Gammaproteobacteria</taxon>
        <taxon>Chromatiales</taxon>
        <taxon>Ectothiorhodospiraceae</taxon>
        <taxon>Spiribacter</taxon>
    </lineage>
</organism>
<evidence type="ECO:0000313" key="10">
    <source>
        <dbReference type="EMBL" id="TVO66582.1"/>
    </source>
</evidence>
<dbReference type="GO" id="GO:0032259">
    <property type="term" value="P:methylation"/>
    <property type="evidence" value="ECO:0007669"/>
    <property type="project" value="UniProtKB-KW"/>
</dbReference>
<dbReference type="Proteomes" id="UP000316688">
    <property type="component" value="Unassembled WGS sequence"/>
</dbReference>
<reference evidence="10 11" key="1">
    <citation type="submission" date="2019-07" db="EMBL/GenBank/DDBJ databases">
        <title>Reclasification of Spiribacter aquaticus.</title>
        <authorList>
            <person name="Leon M.J."/>
            <person name="Sanchez-Porro C."/>
            <person name="Ventosa A."/>
        </authorList>
    </citation>
    <scope>NUCLEOTIDE SEQUENCE [LARGE SCALE GENOMIC DNA]</scope>
    <source>
        <strain evidence="10 11">SP30</strain>
    </source>
</reference>
<dbReference type="InterPro" id="IPR011814">
    <property type="entry name" value="BioC"/>
</dbReference>
<dbReference type="EMBL" id="VMKP01000001">
    <property type="protein sequence ID" value="TVO66582.1"/>
    <property type="molecule type" value="Genomic_DNA"/>
</dbReference>
<sequence>MSEPANDPLQLDPRVLRRRLERAAPRFDDAAVLHREVSRRLVERLDYIRLQPTAMLDLGCASGLNTQALRKRYPRADYYAMDLVAPLVAQTRRRAGRWRRPPGVCAGLDQLPFRNDSFDLVVSSLALHRVPDLAPTARELQRVLRPDGVLLFATFGPDTLDELRTAWQAADETPHVHGFVDMHDIGDALVNARLADPVMDMEHFTLTYADVPALIRDLDALGLRNALMARQPGLTSRQRWQAMETAYQALADAEGRLPATWEIAYGHAWGTDAQQQITGDDGAVRVPLDTLSMPHRQR</sequence>
<proteinExistence type="inferred from homology"/>
<dbReference type="PANTHER" id="PTHR13090:SF1">
    <property type="entry name" value="ARGININE-HYDROXYLASE NDUFAF5, MITOCHONDRIAL"/>
    <property type="match status" value="1"/>
</dbReference>
<keyword evidence="7 8" id="KW-0093">Biotin biosynthesis</keyword>
<comment type="caution">
    <text evidence="10">The sequence shown here is derived from an EMBL/GenBank/DDBJ whole genome shotgun (WGS) entry which is preliminary data.</text>
</comment>
<evidence type="ECO:0000256" key="8">
    <source>
        <dbReference type="HAMAP-Rule" id="MF_00835"/>
    </source>
</evidence>
<evidence type="ECO:0000256" key="7">
    <source>
        <dbReference type="ARBA" id="ARBA00022756"/>
    </source>
</evidence>
<dbReference type="HAMAP" id="MF_00835">
    <property type="entry name" value="BioC"/>
    <property type="match status" value="1"/>
</dbReference>
<dbReference type="SUPFAM" id="SSF53335">
    <property type="entry name" value="S-adenosyl-L-methionine-dependent methyltransferases"/>
    <property type="match status" value="1"/>
</dbReference>
<dbReference type="EC" id="2.1.1.197" evidence="3 8"/>
<evidence type="ECO:0000256" key="1">
    <source>
        <dbReference type="ARBA" id="ARBA00000852"/>
    </source>
</evidence>
<dbReference type="InterPro" id="IPR029063">
    <property type="entry name" value="SAM-dependent_MTases_sf"/>
</dbReference>
<evidence type="ECO:0000256" key="2">
    <source>
        <dbReference type="ARBA" id="ARBA00004746"/>
    </source>
</evidence>
<evidence type="ECO:0000259" key="9">
    <source>
        <dbReference type="Pfam" id="PF08241"/>
    </source>
</evidence>
<gene>
    <name evidence="8" type="primary">bioC</name>
    <name evidence="10" type="ORF">FPL11_02555</name>
</gene>
<comment type="catalytic activity">
    <reaction evidence="1 8">
        <text>malonyl-[ACP] + S-adenosyl-L-methionine = malonyl-[ACP] methyl ester + S-adenosyl-L-homocysteine</text>
        <dbReference type="Rhea" id="RHEA:17105"/>
        <dbReference type="Rhea" id="RHEA-COMP:9623"/>
        <dbReference type="Rhea" id="RHEA-COMP:9954"/>
        <dbReference type="ChEBI" id="CHEBI:57856"/>
        <dbReference type="ChEBI" id="CHEBI:59789"/>
        <dbReference type="ChEBI" id="CHEBI:78449"/>
        <dbReference type="ChEBI" id="CHEBI:78845"/>
        <dbReference type="EC" id="2.1.1.197"/>
    </reaction>
</comment>
<keyword evidence="11" id="KW-1185">Reference proteome</keyword>
<dbReference type="Pfam" id="PF08241">
    <property type="entry name" value="Methyltransf_11"/>
    <property type="match status" value="1"/>
</dbReference>
<protein>
    <recommendedName>
        <fullName evidence="3 8">Malonyl-[acyl-carrier protein] O-methyltransferase</fullName>
        <shortName evidence="8">Malonyl-ACP O-methyltransferase</shortName>
        <ecNumber evidence="3 8">2.1.1.197</ecNumber>
    </recommendedName>
    <alternativeName>
        <fullName evidence="8">Biotin synthesis protein BioC</fullName>
    </alternativeName>
</protein>
<dbReference type="PANTHER" id="PTHR13090">
    <property type="entry name" value="ARGININE-HYDROXYLASE NDUFAF5, MITOCHONDRIAL"/>
    <property type="match status" value="1"/>
</dbReference>